<sequence length="52" mass="5542">MEVTTQGTSSLYPQMTLGNNSSRQATLEYGPSDILGGYTPQSTMDSALLSKL</sequence>
<organism evidence="2 3">
    <name type="scientific">Halocaridina rubra</name>
    <name type="common">Hawaiian red shrimp</name>
    <dbReference type="NCBI Taxonomy" id="373956"/>
    <lineage>
        <taxon>Eukaryota</taxon>
        <taxon>Metazoa</taxon>
        <taxon>Ecdysozoa</taxon>
        <taxon>Arthropoda</taxon>
        <taxon>Crustacea</taxon>
        <taxon>Multicrustacea</taxon>
        <taxon>Malacostraca</taxon>
        <taxon>Eumalacostraca</taxon>
        <taxon>Eucarida</taxon>
        <taxon>Decapoda</taxon>
        <taxon>Pleocyemata</taxon>
        <taxon>Caridea</taxon>
        <taxon>Atyoidea</taxon>
        <taxon>Atyidae</taxon>
        <taxon>Halocaridina</taxon>
    </lineage>
</organism>
<keyword evidence="3" id="KW-1185">Reference proteome</keyword>
<evidence type="ECO:0000313" key="2">
    <source>
        <dbReference type="EMBL" id="KAK7073764.1"/>
    </source>
</evidence>
<dbReference type="EMBL" id="JAXCGZ010012136">
    <property type="protein sequence ID" value="KAK7073764.1"/>
    <property type="molecule type" value="Genomic_DNA"/>
</dbReference>
<name>A0AAN9A4D4_HALRR</name>
<dbReference type="AlphaFoldDB" id="A0AAN9A4D4"/>
<feature type="non-terminal residue" evidence="2">
    <location>
        <position position="52"/>
    </location>
</feature>
<reference evidence="2 3" key="1">
    <citation type="submission" date="2023-11" db="EMBL/GenBank/DDBJ databases">
        <title>Halocaridina rubra genome assembly.</title>
        <authorList>
            <person name="Smith C."/>
        </authorList>
    </citation>
    <scope>NUCLEOTIDE SEQUENCE [LARGE SCALE GENOMIC DNA]</scope>
    <source>
        <strain evidence="2">EP-1</strain>
        <tissue evidence="2">Whole</tissue>
    </source>
</reference>
<comment type="caution">
    <text evidence="2">The sequence shown here is derived from an EMBL/GenBank/DDBJ whole genome shotgun (WGS) entry which is preliminary data.</text>
</comment>
<evidence type="ECO:0000256" key="1">
    <source>
        <dbReference type="SAM" id="MobiDB-lite"/>
    </source>
</evidence>
<accession>A0AAN9A4D4</accession>
<evidence type="ECO:0000313" key="3">
    <source>
        <dbReference type="Proteomes" id="UP001381693"/>
    </source>
</evidence>
<protein>
    <submittedName>
        <fullName evidence="2">Uncharacterized protein</fullName>
    </submittedName>
</protein>
<dbReference type="Proteomes" id="UP001381693">
    <property type="component" value="Unassembled WGS sequence"/>
</dbReference>
<proteinExistence type="predicted"/>
<feature type="region of interest" description="Disordered" evidence="1">
    <location>
        <begin position="1"/>
        <end position="24"/>
    </location>
</feature>
<gene>
    <name evidence="2" type="ORF">SK128_025144</name>
</gene>